<sequence>MMEPDSNSKTDLQMDEESEKRTSFLPPHQRKSDDQHQNQTTGFFYKRGNKDIRTMELDEEGKNRTIGFFYNSDSPIKTLRIMDELCAHSRFSTSQATQAHNQTRMATNSGNNRRNHRELYATEKRRRCREEEERKETREAAP</sequence>
<accession>A0ACC0CEE5</accession>
<evidence type="ECO:0000313" key="2">
    <source>
        <dbReference type="Proteomes" id="UP001060085"/>
    </source>
</evidence>
<proteinExistence type="predicted"/>
<dbReference type="EMBL" id="CM044701">
    <property type="protein sequence ID" value="KAI5683217.1"/>
    <property type="molecule type" value="Genomic_DNA"/>
</dbReference>
<name>A0ACC0CEE5_CATRO</name>
<organism evidence="1 2">
    <name type="scientific">Catharanthus roseus</name>
    <name type="common">Madagascar periwinkle</name>
    <name type="synonym">Vinca rosea</name>
    <dbReference type="NCBI Taxonomy" id="4058"/>
    <lineage>
        <taxon>Eukaryota</taxon>
        <taxon>Viridiplantae</taxon>
        <taxon>Streptophyta</taxon>
        <taxon>Embryophyta</taxon>
        <taxon>Tracheophyta</taxon>
        <taxon>Spermatophyta</taxon>
        <taxon>Magnoliopsida</taxon>
        <taxon>eudicotyledons</taxon>
        <taxon>Gunneridae</taxon>
        <taxon>Pentapetalae</taxon>
        <taxon>asterids</taxon>
        <taxon>lamiids</taxon>
        <taxon>Gentianales</taxon>
        <taxon>Apocynaceae</taxon>
        <taxon>Rauvolfioideae</taxon>
        <taxon>Vinceae</taxon>
        <taxon>Catharanthinae</taxon>
        <taxon>Catharanthus</taxon>
    </lineage>
</organism>
<keyword evidence="2" id="KW-1185">Reference proteome</keyword>
<evidence type="ECO:0000313" key="1">
    <source>
        <dbReference type="EMBL" id="KAI5683217.1"/>
    </source>
</evidence>
<protein>
    <submittedName>
        <fullName evidence="1">Uncharacterized protein</fullName>
    </submittedName>
</protein>
<gene>
    <name evidence="1" type="ORF">M9H77_04445</name>
</gene>
<dbReference type="Proteomes" id="UP001060085">
    <property type="component" value="Linkage Group LG01"/>
</dbReference>
<reference evidence="2" key="1">
    <citation type="journal article" date="2023" name="Nat. Plants">
        <title>Single-cell RNA sequencing provides a high-resolution roadmap for understanding the multicellular compartmentation of specialized metabolism.</title>
        <authorList>
            <person name="Sun S."/>
            <person name="Shen X."/>
            <person name="Li Y."/>
            <person name="Li Y."/>
            <person name="Wang S."/>
            <person name="Li R."/>
            <person name="Zhang H."/>
            <person name="Shen G."/>
            <person name="Guo B."/>
            <person name="Wei J."/>
            <person name="Xu J."/>
            <person name="St-Pierre B."/>
            <person name="Chen S."/>
            <person name="Sun C."/>
        </authorList>
    </citation>
    <scope>NUCLEOTIDE SEQUENCE [LARGE SCALE GENOMIC DNA]</scope>
</reference>
<comment type="caution">
    <text evidence="1">The sequence shown here is derived from an EMBL/GenBank/DDBJ whole genome shotgun (WGS) entry which is preliminary data.</text>
</comment>